<name>Q6YYI3_ORYSJ</name>
<evidence type="ECO:0000313" key="3">
    <source>
        <dbReference type="EMBL" id="BAD16245.1"/>
    </source>
</evidence>
<evidence type="ECO:0000313" key="4">
    <source>
        <dbReference type="Proteomes" id="UP000000763"/>
    </source>
</evidence>
<feature type="compositionally biased region" description="Basic and acidic residues" evidence="1">
    <location>
        <begin position="230"/>
        <end position="239"/>
    </location>
</feature>
<evidence type="ECO:0000256" key="1">
    <source>
        <dbReference type="SAM" id="MobiDB-lite"/>
    </source>
</evidence>
<protein>
    <submittedName>
        <fullName evidence="3">Uncharacterized protein</fullName>
    </submittedName>
</protein>
<sequence length="253" mass="26332">MAKIIEAFGFGVIWFERRLFFDCEGLRGYYGDYGVQTATAKAASVGSSEVRRGGSRQGAARRGRVDHRGLPVDGGGARQGSGGWADGGARGRAVGRRRREMSGWALDGGRLHAAAQASVNGGGARRGSGGRANGGVRGREVGSGERRGGGARRGGGSWTAEAACGDSEYKHRRLVRSRGAATTAVAGIPGFHFATIPDGLPESDALAAAHARCLRRRPSAVTTAGPGGRRGKEGEERLRRGGSRPRATGPRLR</sequence>
<feature type="region of interest" description="Disordered" evidence="1">
    <location>
        <begin position="217"/>
        <end position="253"/>
    </location>
</feature>
<dbReference type="AlphaFoldDB" id="Q6YYI3"/>
<reference evidence="3" key="2">
    <citation type="submission" date="2002-08" db="EMBL/GenBank/DDBJ databases">
        <title>Oryza sativa nipponbare(GA3) genomic DNA, chromosome 2, BAC clone:OJ9003_D08.</title>
        <authorList>
            <person name="Sasaki T."/>
            <person name="Matsumoto T."/>
            <person name="Katayose Y."/>
        </authorList>
    </citation>
    <scope>NUCLEOTIDE SEQUENCE</scope>
</reference>
<feature type="compositionally biased region" description="Gly residues" evidence="1">
    <location>
        <begin position="72"/>
        <end position="90"/>
    </location>
</feature>
<feature type="compositionally biased region" description="Gly residues" evidence="1">
    <location>
        <begin position="120"/>
        <end position="136"/>
    </location>
</feature>
<evidence type="ECO:0000313" key="2">
    <source>
        <dbReference type="EMBL" id="BAD15778.1"/>
    </source>
</evidence>
<reference evidence="4" key="3">
    <citation type="journal article" date="2005" name="Nature">
        <title>The map-based sequence of the rice genome.</title>
        <authorList>
            <consortium name="International rice genome sequencing project (IRGSP)"/>
            <person name="Matsumoto T."/>
            <person name="Wu J."/>
            <person name="Kanamori H."/>
            <person name="Katayose Y."/>
            <person name="Fujisawa M."/>
            <person name="Namiki N."/>
            <person name="Mizuno H."/>
            <person name="Yamamoto K."/>
            <person name="Antonio B.A."/>
            <person name="Baba T."/>
            <person name="Sakata K."/>
            <person name="Nagamura Y."/>
            <person name="Aoki H."/>
            <person name="Arikawa K."/>
            <person name="Arita K."/>
            <person name="Bito T."/>
            <person name="Chiden Y."/>
            <person name="Fujitsuka N."/>
            <person name="Fukunaka R."/>
            <person name="Hamada M."/>
            <person name="Harada C."/>
            <person name="Hayashi A."/>
            <person name="Hijishita S."/>
            <person name="Honda M."/>
            <person name="Hosokawa S."/>
            <person name="Ichikawa Y."/>
            <person name="Idonuma A."/>
            <person name="Iijima M."/>
            <person name="Ikeda M."/>
            <person name="Ikeno M."/>
            <person name="Ito K."/>
            <person name="Ito S."/>
            <person name="Ito T."/>
            <person name="Ito Y."/>
            <person name="Ito Y."/>
            <person name="Iwabuchi A."/>
            <person name="Kamiya K."/>
            <person name="Karasawa W."/>
            <person name="Kurita K."/>
            <person name="Katagiri S."/>
            <person name="Kikuta A."/>
            <person name="Kobayashi H."/>
            <person name="Kobayashi N."/>
            <person name="Machita K."/>
            <person name="Maehara T."/>
            <person name="Masukawa M."/>
            <person name="Mizubayashi T."/>
            <person name="Mukai Y."/>
            <person name="Nagasaki H."/>
            <person name="Nagata Y."/>
            <person name="Naito S."/>
            <person name="Nakashima M."/>
            <person name="Nakama Y."/>
            <person name="Nakamichi Y."/>
            <person name="Nakamura M."/>
            <person name="Meguro A."/>
            <person name="Negishi M."/>
            <person name="Ohta I."/>
            <person name="Ohta T."/>
            <person name="Okamoto M."/>
            <person name="Ono N."/>
            <person name="Saji S."/>
            <person name="Sakaguchi M."/>
            <person name="Sakai K."/>
            <person name="Shibata M."/>
            <person name="Shimokawa T."/>
            <person name="Song J."/>
            <person name="Takazaki Y."/>
            <person name="Terasawa K."/>
            <person name="Tsugane M."/>
            <person name="Tsuji K."/>
            <person name="Ueda S."/>
            <person name="Waki K."/>
            <person name="Yamagata H."/>
            <person name="Yamamoto M."/>
            <person name="Yamamoto S."/>
            <person name="Yamane H."/>
            <person name="Yoshiki S."/>
            <person name="Yoshihara R."/>
            <person name="Yukawa K."/>
            <person name="Zhong H."/>
            <person name="Yano M."/>
            <person name="Yuan Q."/>
            <person name="Ouyang S."/>
            <person name="Liu J."/>
            <person name="Jones K.M."/>
            <person name="Gansberger K."/>
            <person name="Moffat K."/>
            <person name="Hill J."/>
            <person name="Bera J."/>
            <person name="Fadrosh D."/>
            <person name="Jin S."/>
            <person name="Johri S."/>
            <person name="Kim M."/>
            <person name="Overton L."/>
            <person name="Reardon M."/>
            <person name="Tsitrin T."/>
            <person name="Vuong H."/>
            <person name="Weaver B."/>
            <person name="Ciecko A."/>
            <person name="Tallon L."/>
            <person name="Jackson J."/>
            <person name="Pai G."/>
            <person name="Aken S.V."/>
            <person name="Utterback T."/>
            <person name="Reidmuller S."/>
            <person name="Feldblyum T."/>
            <person name="Hsiao J."/>
            <person name="Zismann V."/>
            <person name="Iobst S."/>
            <person name="de Vazeille A.R."/>
            <person name="Buell C.R."/>
            <person name="Ying K."/>
            <person name="Li Y."/>
            <person name="Lu T."/>
            <person name="Huang Y."/>
            <person name="Zhao Q."/>
            <person name="Feng Q."/>
            <person name="Zhang L."/>
            <person name="Zhu J."/>
            <person name="Weng Q."/>
            <person name="Mu J."/>
            <person name="Lu Y."/>
            <person name="Fan D."/>
            <person name="Liu Y."/>
            <person name="Guan J."/>
            <person name="Zhang Y."/>
            <person name="Yu S."/>
            <person name="Liu X."/>
            <person name="Zhang Y."/>
            <person name="Hong G."/>
            <person name="Han B."/>
            <person name="Choisne N."/>
            <person name="Demange N."/>
            <person name="Orjeda G."/>
            <person name="Samain S."/>
            <person name="Cattolico L."/>
            <person name="Pelletier E."/>
            <person name="Couloux A."/>
            <person name="Segurens B."/>
            <person name="Wincker P."/>
            <person name="D'Hont A."/>
            <person name="Scarpelli C."/>
            <person name="Weissenbach J."/>
            <person name="Salanoubat M."/>
            <person name="Quetier F."/>
            <person name="Yu Y."/>
            <person name="Kim H.R."/>
            <person name="Rambo T."/>
            <person name="Currie J."/>
            <person name="Collura K."/>
            <person name="Luo M."/>
            <person name="Yang T."/>
            <person name="Ammiraju J.S.S."/>
            <person name="Engler F."/>
            <person name="Soderlund C."/>
            <person name="Wing R.A."/>
            <person name="Palmer L.E."/>
            <person name="de la Bastide M."/>
            <person name="Spiegel L."/>
            <person name="Nascimento L."/>
            <person name="Zutavern T."/>
            <person name="O'Shaughnessy A."/>
            <person name="Dike S."/>
            <person name="Dedhia N."/>
            <person name="Preston R."/>
            <person name="Balija V."/>
            <person name="McCombie W.R."/>
            <person name="Chow T."/>
            <person name="Chen H."/>
            <person name="Chung M."/>
            <person name="Chen C."/>
            <person name="Shaw J."/>
            <person name="Wu H."/>
            <person name="Hsiao K."/>
            <person name="Chao Y."/>
            <person name="Chu M."/>
            <person name="Cheng C."/>
            <person name="Hour A."/>
            <person name="Lee P."/>
            <person name="Lin S."/>
            <person name="Lin Y."/>
            <person name="Liou J."/>
            <person name="Liu S."/>
            <person name="Hsing Y."/>
            <person name="Raghuvanshi S."/>
            <person name="Mohanty A."/>
            <person name="Bharti A.K."/>
            <person name="Gaur A."/>
            <person name="Gupta V."/>
            <person name="Kumar D."/>
            <person name="Ravi V."/>
            <person name="Vij S."/>
            <person name="Kapur A."/>
            <person name="Khurana P."/>
            <person name="Khurana P."/>
            <person name="Khurana J.P."/>
            <person name="Tyagi A.K."/>
            <person name="Gaikwad K."/>
            <person name="Singh A."/>
            <person name="Dalal V."/>
            <person name="Srivastava S."/>
            <person name="Dixit A."/>
            <person name="Pal A.K."/>
            <person name="Ghazi I.A."/>
            <person name="Yadav M."/>
            <person name="Pandit A."/>
            <person name="Bhargava A."/>
            <person name="Sureshbabu K."/>
            <person name="Batra K."/>
            <person name="Sharma T.R."/>
            <person name="Mohapatra T."/>
            <person name="Singh N.K."/>
            <person name="Messing J."/>
            <person name="Nelson A.B."/>
            <person name="Fuks G."/>
            <person name="Kavchok S."/>
            <person name="Keizer G."/>
            <person name="Linton E."/>
            <person name="Llaca V."/>
            <person name="Song R."/>
            <person name="Tanyolac B."/>
            <person name="Young S."/>
            <person name="Ho-Il K."/>
            <person name="Hahn J.H."/>
            <person name="Sangsakoo G."/>
            <person name="Vanavichit A."/>
            <person name="de Mattos Luiz.A.T."/>
            <person name="Zimmer P.D."/>
            <person name="Malone G."/>
            <person name="Dellagostin O."/>
            <person name="de Oliveira A.C."/>
            <person name="Bevan M."/>
            <person name="Bancroft I."/>
            <person name="Minx P."/>
            <person name="Cordum H."/>
            <person name="Wilson R."/>
            <person name="Cheng Z."/>
            <person name="Jin W."/>
            <person name="Jiang J."/>
            <person name="Leong S.A."/>
            <person name="Iwama H."/>
            <person name="Gojobori T."/>
            <person name="Itoh T."/>
            <person name="Niimura Y."/>
            <person name="Fujii Y."/>
            <person name="Habara T."/>
            <person name="Sakai H."/>
            <person name="Sato Y."/>
            <person name="Wilson G."/>
            <person name="Kumar K."/>
            <person name="McCouch S."/>
            <person name="Juretic N."/>
            <person name="Hoen D."/>
            <person name="Wright S."/>
            <person name="Bruskiewich R."/>
            <person name="Bureau T."/>
            <person name="Miyao A."/>
            <person name="Hirochika H."/>
            <person name="Nishikawa T."/>
            <person name="Kadowaki K."/>
            <person name="Sugiura M."/>
            <person name="Burr B."/>
            <person name="Sasaki T."/>
        </authorList>
    </citation>
    <scope>NUCLEOTIDE SEQUENCE [LARGE SCALE GENOMIC DNA]</scope>
    <source>
        <strain evidence="4">cv. Nipponbare</strain>
    </source>
</reference>
<proteinExistence type="predicted"/>
<feature type="region of interest" description="Disordered" evidence="1">
    <location>
        <begin position="46"/>
        <end position="96"/>
    </location>
</feature>
<reference evidence="2" key="1">
    <citation type="submission" date="2002-03" db="EMBL/GenBank/DDBJ databases">
        <title>Oryza sativa nipponbare(GA3) genomic DNA, chromosome 2, BAC clone:OJ1233_A01.</title>
        <authorList>
            <person name="Sasaki T."/>
            <person name="Matsumoto T."/>
            <person name="Yamamoto K."/>
        </authorList>
    </citation>
    <scope>NUCLEOTIDE SEQUENCE</scope>
</reference>
<accession>Q6YYI3</accession>
<reference evidence="4" key="4">
    <citation type="journal article" date="2008" name="Nucleic Acids Res.">
        <title>The rice annotation project database (RAP-DB): 2008 update.</title>
        <authorList>
            <consortium name="The rice annotation project (RAP)"/>
        </authorList>
    </citation>
    <scope>GENOME REANNOTATION</scope>
    <source>
        <strain evidence="4">cv. Nipponbare</strain>
    </source>
</reference>
<gene>
    <name evidence="2" type="ORF">OJ1233_A01.4</name>
    <name evidence="3" type="ORF">OJ9003_D08.21</name>
</gene>
<dbReference type="EMBL" id="AP004845">
    <property type="protein sequence ID" value="BAD15778.1"/>
    <property type="molecule type" value="Genomic_DNA"/>
</dbReference>
<dbReference type="EMBL" id="AP005607">
    <property type="protein sequence ID" value="BAD16245.1"/>
    <property type="molecule type" value="Genomic_DNA"/>
</dbReference>
<feature type="compositionally biased region" description="Basic and acidic residues" evidence="1">
    <location>
        <begin position="137"/>
        <end position="148"/>
    </location>
</feature>
<organism evidence="3 4">
    <name type="scientific">Oryza sativa subsp. japonica</name>
    <name type="common">Rice</name>
    <dbReference type="NCBI Taxonomy" id="39947"/>
    <lineage>
        <taxon>Eukaryota</taxon>
        <taxon>Viridiplantae</taxon>
        <taxon>Streptophyta</taxon>
        <taxon>Embryophyta</taxon>
        <taxon>Tracheophyta</taxon>
        <taxon>Spermatophyta</taxon>
        <taxon>Magnoliopsida</taxon>
        <taxon>Liliopsida</taxon>
        <taxon>Poales</taxon>
        <taxon>Poaceae</taxon>
        <taxon>BOP clade</taxon>
        <taxon>Oryzoideae</taxon>
        <taxon>Oryzeae</taxon>
        <taxon>Oryzinae</taxon>
        <taxon>Oryza</taxon>
        <taxon>Oryza sativa</taxon>
    </lineage>
</organism>
<dbReference type="Proteomes" id="UP000000763">
    <property type="component" value="Chromosome 2"/>
</dbReference>
<feature type="region of interest" description="Disordered" evidence="1">
    <location>
        <begin position="116"/>
        <end position="161"/>
    </location>
</feature>